<keyword evidence="28" id="KW-1185">Reference proteome</keyword>
<dbReference type="Gene3D" id="1.10.287.3610">
    <property type="match status" value="1"/>
</dbReference>
<evidence type="ECO:0000256" key="20">
    <source>
        <dbReference type="PIRSR" id="PIRSR600829-1"/>
    </source>
</evidence>
<keyword evidence="13 22" id="KW-0067">ATP-binding</keyword>
<feature type="binding site" evidence="22">
    <location>
        <position position="29"/>
    </location>
    <ligand>
        <name>ATP</name>
        <dbReference type="ChEBI" id="CHEBI:30616"/>
    </ligand>
</feature>
<reference evidence="27 28" key="1">
    <citation type="submission" date="2016-11" db="EMBL/GenBank/DDBJ databases">
        <title>Comparison of Traditional DNA-DNA Hybridization with In Silico Genomic Analysis.</title>
        <authorList>
            <person name="Nicholson A.C."/>
            <person name="Sammons S."/>
            <person name="Humrighouse B.W."/>
            <person name="Graziano J."/>
            <person name="Lasker B."/>
            <person name="Whitney A.M."/>
            <person name="Mcquiston J.R."/>
        </authorList>
    </citation>
    <scope>NUCLEOTIDE SEQUENCE [LARGE SCALE GENOMIC DNA]</scope>
    <source>
        <strain evidence="25 28">H1892</strain>
        <strain evidence="26 27">H2381</strain>
    </source>
</reference>
<evidence type="ECO:0000256" key="14">
    <source>
        <dbReference type="ARBA" id="ARBA00022842"/>
    </source>
</evidence>
<evidence type="ECO:0000256" key="2">
    <source>
        <dbReference type="ARBA" id="ARBA00005967"/>
    </source>
</evidence>
<dbReference type="OrthoDB" id="9796011at2"/>
<keyword evidence="5" id="KW-1003">Cell membrane</keyword>
<evidence type="ECO:0000256" key="16">
    <source>
        <dbReference type="ARBA" id="ARBA00023098"/>
    </source>
</evidence>
<comment type="subcellular location">
    <subcellularLocation>
        <location evidence="1 24">Cell inner membrane</location>
        <topology evidence="1 24">Multi-pass membrane protein</topology>
    </subcellularLocation>
</comment>
<dbReference type="Pfam" id="PF01219">
    <property type="entry name" value="DAGK_prokar"/>
    <property type="match status" value="1"/>
</dbReference>
<feature type="binding site" evidence="23">
    <location>
        <position position="77"/>
    </location>
    <ligand>
        <name>a divalent metal cation</name>
        <dbReference type="ChEBI" id="CHEBI:60240"/>
    </ligand>
</feature>
<evidence type="ECO:0000256" key="15">
    <source>
        <dbReference type="ARBA" id="ARBA00022989"/>
    </source>
</evidence>
<dbReference type="EMBL" id="NIPX01000003">
    <property type="protein sequence ID" value="OWJ85709.1"/>
    <property type="molecule type" value="Genomic_DNA"/>
</dbReference>
<comment type="caution">
    <text evidence="26">The sequence shown here is derived from an EMBL/GenBank/DDBJ whole genome shotgun (WGS) entry which is preliminary data.</text>
</comment>
<feature type="transmembrane region" description="Helical" evidence="24">
    <location>
        <begin position="56"/>
        <end position="76"/>
    </location>
</feature>
<keyword evidence="15 24" id="KW-1133">Transmembrane helix</keyword>
<evidence type="ECO:0000256" key="9">
    <source>
        <dbReference type="ARBA" id="ARBA00022692"/>
    </source>
</evidence>
<evidence type="ECO:0000256" key="6">
    <source>
        <dbReference type="ARBA" id="ARBA00022516"/>
    </source>
</evidence>
<comment type="catalytic activity">
    <reaction evidence="24">
        <text>a 1,2-diacyl-sn-glycerol + ATP = a 1,2-diacyl-sn-glycero-3-phosphate + ADP + H(+)</text>
        <dbReference type="Rhea" id="RHEA:10272"/>
        <dbReference type="ChEBI" id="CHEBI:15378"/>
        <dbReference type="ChEBI" id="CHEBI:17815"/>
        <dbReference type="ChEBI" id="CHEBI:30616"/>
        <dbReference type="ChEBI" id="CHEBI:58608"/>
        <dbReference type="ChEBI" id="CHEBI:456216"/>
        <dbReference type="EC" id="2.7.1.107"/>
    </reaction>
</comment>
<dbReference type="GO" id="GO:0046872">
    <property type="term" value="F:metal ion binding"/>
    <property type="evidence" value="ECO:0007669"/>
    <property type="project" value="UniProtKB-KW"/>
</dbReference>
<gene>
    <name evidence="26" type="ORF">CDV52_04515</name>
    <name evidence="25" type="ORF">CDV53_10005</name>
</gene>
<organism evidence="26 27">
    <name type="scientific">Haematobacter missouriensis</name>
    <dbReference type="NCBI Taxonomy" id="366616"/>
    <lineage>
        <taxon>Bacteria</taxon>
        <taxon>Pseudomonadati</taxon>
        <taxon>Pseudomonadota</taxon>
        <taxon>Alphaproteobacteria</taxon>
        <taxon>Rhodobacterales</taxon>
        <taxon>Paracoccaceae</taxon>
        <taxon>Haematobacter</taxon>
    </lineage>
</organism>
<keyword evidence="14 23" id="KW-0460">Magnesium</keyword>
<dbReference type="GO" id="GO:0006654">
    <property type="term" value="P:phosphatidic acid biosynthetic process"/>
    <property type="evidence" value="ECO:0007669"/>
    <property type="project" value="InterPro"/>
</dbReference>
<dbReference type="PANTHER" id="PTHR34299:SF1">
    <property type="entry name" value="DIACYLGLYCEROL KINASE"/>
    <property type="match status" value="1"/>
</dbReference>
<dbReference type="InterPro" id="IPR033718">
    <property type="entry name" value="DAGK_prok"/>
</dbReference>
<comment type="cofactor">
    <cofactor evidence="23">
        <name>Mg(2+)</name>
        <dbReference type="ChEBI" id="CHEBI:18420"/>
    </cofactor>
    <text evidence="23">Mn(2+), Zn(2+), Cd(2+) and Co(2+) support activity to lesser extents.</text>
</comment>
<evidence type="ECO:0000256" key="11">
    <source>
        <dbReference type="ARBA" id="ARBA00022741"/>
    </source>
</evidence>
<sequence length="121" mass="12694">MVPPRRQGALHLLDAARYSFAGVVRLWQEAAARLEVTGGALAAFVLALHGATLVQWLSFAGLCCAVLALEALNTALEILCDRISTEWSSEIKQVKDLGSLAVGLGIMTSAGYVALVLLGTA</sequence>
<dbReference type="Proteomes" id="UP000196640">
    <property type="component" value="Unassembled WGS sequence"/>
</dbReference>
<evidence type="ECO:0000256" key="8">
    <source>
        <dbReference type="ARBA" id="ARBA00022679"/>
    </source>
</evidence>
<feature type="binding site" evidence="21">
    <location>
        <position position="99"/>
    </location>
    <ligand>
        <name>substrate</name>
    </ligand>
</feature>
<dbReference type="STRING" id="366616.CG51_09735"/>
<evidence type="ECO:0000256" key="12">
    <source>
        <dbReference type="ARBA" id="ARBA00022777"/>
    </source>
</evidence>
<evidence type="ECO:0000256" key="17">
    <source>
        <dbReference type="ARBA" id="ARBA00023136"/>
    </source>
</evidence>
<evidence type="ECO:0000256" key="5">
    <source>
        <dbReference type="ARBA" id="ARBA00022475"/>
    </source>
</evidence>
<dbReference type="InterPro" id="IPR036945">
    <property type="entry name" value="DAGK_sf"/>
</dbReference>
<evidence type="ECO:0000256" key="18">
    <source>
        <dbReference type="ARBA" id="ARBA00023209"/>
    </source>
</evidence>
<dbReference type="PANTHER" id="PTHR34299">
    <property type="entry name" value="DIACYLGLYCEROL KINASE"/>
    <property type="match status" value="1"/>
</dbReference>
<dbReference type="GO" id="GO:0005524">
    <property type="term" value="F:ATP binding"/>
    <property type="evidence" value="ECO:0007669"/>
    <property type="project" value="UniProtKB-KW"/>
</dbReference>
<evidence type="ECO:0000256" key="21">
    <source>
        <dbReference type="PIRSR" id="PIRSR600829-2"/>
    </source>
</evidence>
<feature type="binding site" evidence="22">
    <location>
        <position position="77"/>
    </location>
    <ligand>
        <name>ATP</name>
        <dbReference type="ChEBI" id="CHEBI:30616"/>
    </ligand>
</feature>
<comment type="function">
    <text evidence="24">Catalyzes the ATP-dependent phosphorylation of sn-l,2-diacylglycerol (DAG) to phosphatidic acid. Involved in the recycling of diacylglycerol produced as a by-product during membrane-derived oligosaccharide (MDO) biosynthesis.</text>
</comment>
<evidence type="ECO:0000256" key="23">
    <source>
        <dbReference type="PIRSR" id="PIRSR600829-4"/>
    </source>
</evidence>
<comment type="caution">
    <text evidence="24">Lacks conserved residue(s) required for the propagation of feature annotation.</text>
</comment>
<dbReference type="CDD" id="cd14264">
    <property type="entry name" value="DAGK_IM"/>
    <property type="match status" value="1"/>
</dbReference>
<evidence type="ECO:0000256" key="1">
    <source>
        <dbReference type="ARBA" id="ARBA00004429"/>
    </source>
</evidence>
<keyword evidence="19 24" id="KW-1208">Phospholipid metabolism</keyword>
<evidence type="ECO:0000313" key="27">
    <source>
        <dbReference type="Proteomes" id="UP000196640"/>
    </source>
</evidence>
<keyword evidence="9 24" id="KW-0812">Transmembrane</keyword>
<evidence type="ECO:0000256" key="24">
    <source>
        <dbReference type="RuleBase" id="RU363065"/>
    </source>
</evidence>
<keyword evidence="7 24" id="KW-0997">Cell inner membrane</keyword>
<dbReference type="InterPro" id="IPR000829">
    <property type="entry name" value="DAGK"/>
</dbReference>
<dbReference type="GO" id="GO:0004143">
    <property type="term" value="F:ATP-dependent diacylglycerol kinase activity"/>
    <property type="evidence" value="ECO:0007669"/>
    <property type="project" value="UniProtKB-EC"/>
</dbReference>
<evidence type="ECO:0000256" key="19">
    <source>
        <dbReference type="ARBA" id="ARBA00023264"/>
    </source>
</evidence>
<evidence type="ECO:0000256" key="13">
    <source>
        <dbReference type="ARBA" id="ARBA00022840"/>
    </source>
</evidence>
<name>A0A212AW56_9RHOB</name>
<protein>
    <recommendedName>
        <fullName evidence="4 24">Diacylglycerol kinase</fullName>
        <ecNumber evidence="3 24">2.7.1.107</ecNumber>
    </recommendedName>
</protein>
<keyword evidence="6" id="KW-0444">Lipid biosynthesis</keyword>
<dbReference type="EC" id="2.7.1.107" evidence="3 24"/>
<evidence type="ECO:0000313" key="26">
    <source>
        <dbReference type="EMBL" id="OWJ85709.1"/>
    </source>
</evidence>
<accession>A0A212AW56</accession>
<evidence type="ECO:0000256" key="4">
    <source>
        <dbReference type="ARBA" id="ARBA00017575"/>
    </source>
</evidence>
<keyword evidence="16 24" id="KW-0443">Lipid metabolism</keyword>
<proteinExistence type="inferred from homology"/>
<comment type="similarity">
    <text evidence="2 24">Belongs to the bacterial diacylglycerol kinase family.</text>
</comment>
<evidence type="ECO:0000313" key="28">
    <source>
        <dbReference type="Proteomes" id="UP000214673"/>
    </source>
</evidence>
<keyword evidence="18" id="KW-0594">Phospholipid biosynthesis</keyword>
<feature type="active site" description="Proton acceptor" evidence="20">
    <location>
        <position position="70"/>
    </location>
</feature>
<keyword evidence="8 24" id="KW-0808">Transferase</keyword>
<dbReference type="GO" id="GO:0005886">
    <property type="term" value="C:plasma membrane"/>
    <property type="evidence" value="ECO:0007669"/>
    <property type="project" value="UniProtKB-SubCell"/>
</dbReference>
<evidence type="ECO:0000256" key="22">
    <source>
        <dbReference type="PIRSR" id="PIRSR600829-3"/>
    </source>
</evidence>
<dbReference type="EMBL" id="NIPV01000035">
    <property type="protein sequence ID" value="OWJ75669.1"/>
    <property type="molecule type" value="Genomic_DNA"/>
</dbReference>
<evidence type="ECO:0000256" key="3">
    <source>
        <dbReference type="ARBA" id="ARBA00012133"/>
    </source>
</evidence>
<feature type="binding site" evidence="21">
    <location>
        <begin position="31"/>
        <end position="35"/>
    </location>
    <ligand>
        <name>substrate</name>
    </ligand>
</feature>
<keyword evidence="11 22" id="KW-0547">Nucleotide-binding</keyword>
<keyword evidence="17 24" id="KW-0472">Membrane</keyword>
<keyword evidence="10 23" id="KW-0479">Metal-binding</keyword>
<feature type="transmembrane region" description="Helical" evidence="24">
    <location>
        <begin position="97"/>
        <end position="118"/>
    </location>
</feature>
<evidence type="ECO:0000256" key="10">
    <source>
        <dbReference type="ARBA" id="ARBA00022723"/>
    </source>
</evidence>
<evidence type="ECO:0000313" key="25">
    <source>
        <dbReference type="EMBL" id="OWJ75669.1"/>
    </source>
</evidence>
<dbReference type="Proteomes" id="UP000214673">
    <property type="component" value="Unassembled WGS sequence"/>
</dbReference>
<feature type="binding site" evidence="22">
    <location>
        <position position="18"/>
    </location>
    <ligand>
        <name>ATP</name>
        <dbReference type="ChEBI" id="CHEBI:30616"/>
    </ligand>
</feature>
<keyword evidence="12 24" id="KW-0418">Kinase</keyword>
<dbReference type="AlphaFoldDB" id="A0A212AW56"/>
<feature type="binding site" evidence="22">
    <location>
        <begin position="95"/>
        <end position="96"/>
    </location>
    <ligand>
        <name>ATP</name>
        <dbReference type="ChEBI" id="CHEBI:30616"/>
    </ligand>
</feature>
<feature type="binding site" evidence="21">
    <location>
        <position position="70"/>
    </location>
    <ligand>
        <name>substrate</name>
    </ligand>
</feature>
<evidence type="ECO:0000256" key="7">
    <source>
        <dbReference type="ARBA" id="ARBA00022519"/>
    </source>
</evidence>
<feature type="binding site" evidence="23">
    <location>
        <position position="29"/>
    </location>
    <ligand>
        <name>a divalent metal cation</name>
        <dbReference type="ChEBI" id="CHEBI:60240"/>
    </ligand>
</feature>